<dbReference type="NCBIfam" id="TIGR00231">
    <property type="entry name" value="small_GTP"/>
    <property type="match status" value="1"/>
</dbReference>
<dbReference type="Pfam" id="PF07670">
    <property type="entry name" value="Gate"/>
    <property type="match status" value="2"/>
</dbReference>
<dbReference type="Gene3D" id="3.40.50.300">
    <property type="entry name" value="P-loop containing nucleotide triphosphate hydrolases"/>
    <property type="match status" value="1"/>
</dbReference>
<dbReference type="PANTHER" id="PTHR43185:SF1">
    <property type="entry name" value="FE(2+) TRANSPORTER FEOB"/>
    <property type="match status" value="1"/>
</dbReference>
<dbReference type="EMBL" id="MT631679">
    <property type="protein sequence ID" value="QNO57103.1"/>
    <property type="molecule type" value="Genomic_DNA"/>
</dbReference>
<dbReference type="GO" id="GO:0005886">
    <property type="term" value="C:plasma membrane"/>
    <property type="evidence" value="ECO:0007669"/>
    <property type="project" value="TreeGrafter"/>
</dbReference>
<protein>
    <submittedName>
        <fullName evidence="3">Fe(2+) transporter FeoB</fullName>
    </submittedName>
</protein>
<feature type="transmembrane region" description="Helical" evidence="1">
    <location>
        <begin position="476"/>
        <end position="499"/>
    </location>
</feature>
<proteinExistence type="predicted"/>
<feature type="transmembrane region" description="Helical" evidence="1">
    <location>
        <begin position="210"/>
        <end position="230"/>
    </location>
</feature>
<evidence type="ECO:0000256" key="1">
    <source>
        <dbReference type="SAM" id="Phobius"/>
    </source>
</evidence>
<dbReference type="SUPFAM" id="SSF52540">
    <property type="entry name" value="P-loop containing nucleoside triphosphate hydrolases"/>
    <property type="match status" value="1"/>
</dbReference>
<keyword evidence="1" id="KW-1133">Transmembrane helix</keyword>
<evidence type="ECO:0000313" key="3">
    <source>
        <dbReference type="EMBL" id="QNO57043.1"/>
    </source>
</evidence>
<dbReference type="InterPro" id="IPR027417">
    <property type="entry name" value="P-loop_NTPase"/>
</dbReference>
<dbReference type="InterPro" id="IPR006073">
    <property type="entry name" value="GTP-bd"/>
</dbReference>
<accession>A0A7G9Z9V9</accession>
<dbReference type="PRINTS" id="PR00326">
    <property type="entry name" value="GTP1OBG"/>
</dbReference>
<evidence type="ECO:0000259" key="2">
    <source>
        <dbReference type="PROSITE" id="PS51711"/>
    </source>
</evidence>
<dbReference type="CDD" id="cd01879">
    <property type="entry name" value="FeoB"/>
    <property type="match status" value="1"/>
</dbReference>
<dbReference type="PANTHER" id="PTHR43185">
    <property type="entry name" value="FERROUS IRON TRANSPORT PROTEIN B"/>
    <property type="match status" value="1"/>
</dbReference>
<dbReference type="InterPro" id="IPR011642">
    <property type="entry name" value="Gate_dom"/>
</dbReference>
<feature type="transmembrane region" description="Helical" evidence="1">
    <location>
        <begin position="390"/>
        <end position="409"/>
    </location>
</feature>
<keyword evidence="1" id="KW-0472">Membrane</keyword>
<feature type="domain" description="FeoB-type G" evidence="2">
    <location>
        <begin position="1"/>
        <end position="161"/>
    </location>
</feature>
<dbReference type="Pfam" id="PF07664">
    <property type="entry name" value="FeoB_C"/>
    <property type="match status" value="1"/>
</dbReference>
<keyword evidence="1" id="KW-0812">Transmembrane</keyword>
<dbReference type="PROSITE" id="PS51711">
    <property type="entry name" value="G_FEOB"/>
    <property type="match status" value="1"/>
</dbReference>
<dbReference type="AlphaFoldDB" id="A0A7G9Z9V9"/>
<organism evidence="3">
    <name type="scientific">Candidatus Methanophaga sp. ANME-1 ERB7</name>
    <dbReference type="NCBI Taxonomy" id="2759913"/>
    <lineage>
        <taxon>Archaea</taxon>
        <taxon>Methanobacteriati</taxon>
        <taxon>Methanobacteriota</taxon>
        <taxon>Stenosarchaea group</taxon>
        <taxon>Methanomicrobia</taxon>
        <taxon>Candidatus Methanophagales</taxon>
        <taxon>Candidatus Methanophagaceae</taxon>
        <taxon>Candidatus Methanophaga</taxon>
    </lineage>
</organism>
<dbReference type="EMBL" id="MT631677">
    <property type="protein sequence ID" value="QNO57043.1"/>
    <property type="molecule type" value="Genomic_DNA"/>
</dbReference>
<name>A0A7G9Z9V9_9EURY</name>
<feature type="transmembrane region" description="Helical" evidence="1">
    <location>
        <begin position="551"/>
        <end position="570"/>
    </location>
</feature>
<dbReference type="InterPro" id="IPR011640">
    <property type="entry name" value="Fe2_transport_prot_B_C"/>
</dbReference>
<feature type="transmembrane region" description="Helical" evidence="1">
    <location>
        <begin position="326"/>
        <end position="348"/>
    </location>
</feature>
<dbReference type="Pfam" id="PF02421">
    <property type="entry name" value="FeoB_N"/>
    <property type="match status" value="1"/>
</dbReference>
<dbReference type="GO" id="GO:0015093">
    <property type="term" value="F:ferrous iron transmembrane transporter activity"/>
    <property type="evidence" value="ECO:0007669"/>
    <property type="project" value="InterPro"/>
</dbReference>
<evidence type="ECO:0000313" key="4">
    <source>
        <dbReference type="EMBL" id="QNO57103.1"/>
    </source>
</evidence>
<dbReference type="InterPro" id="IPR030389">
    <property type="entry name" value="G_FEOB_dom"/>
</dbReference>
<dbReference type="GO" id="GO:0005525">
    <property type="term" value="F:GTP binding"/>
    <property type="evidence" value="ECO:0007669"/>
    <property type="project" value="InterPro"/>
</dbReference>
<dbReference type="InterPro" id="IPR005225">
    <property type="entry name" value="Small_GTP-bd"/>
</dbReference>
<sequence>MKKISLMGCPNVGKSVVFSRLTGVNVISSNYPGTTVDFTKGTTRIGSAKFELVDVPGTYSLEPTSKAEEVAQTMLEDADIVINVVDATHLERNLYLTLEILARKKPTVVALNLWDETKHIGIDVDPDKLEKLLDVPIVPTCAITGEGIKELSSELSDARPSKTIQPMSEGERWLTVGEIIKEVQVVHHRHHTIWERIADITVKPATGIPIAIMVILLTFLSIIWIGNWIIEYLMDPLFYDYYGPWIVGVVNTFSPEGLLHDILIGNSTVESPDFTESFGILTTGLYVIFGMVLPFIITFYLMLSLLEDVGYLPRLAVLVDTGLHKLGLHGSAIVPTILGFGCNVPGALATRIMETEKQRFIAATLMAIAVPCMAQSAMTFGILGRYGLKWIVIVYCTLFLLYVLIGLLLKKIVKGESPELLLEVPPYRKPDPLTILKKTWTKVYGFLVEAVPFVLLGVLIVNLLYITGIIDALATLFAPVLTTLLGLPEGAIAALIMGFLRKDIAIGMLVPLGMSPEQLTIACVILSTYFPCIATFVVLLRELGVKGLLKATGLMIAVSLSVGTIMRLILIGI</sequence>
<feature type="transmembrane region" description="Helical" evidence="1">
    <location>
        <begin position="360"/>
        <end position="384"/>
    </location>
</feature>
<feature type="transmembrane region" description="Helical" evidence="1">
    <location>
        <begin position="285"/>
        <end position="306"/>
    </location>
</feature>
<feature type="transmembrane region" description="Helical" evidence="1">
    <location>
        <begin position="446"/>
        <end position="470"/>
    </location>
</feature>
<reference evidence="3" key="1">
    <citation type="submission" date="2020-06" db="EMBL/GenBank/DDBJ databases">
        <title>Unique genomic features of the anaerobic methanotrophic archaea.</title>
        <authorList>
            <person name="Chadwick G.L."/>
            <person name="Skennerton C.T."/>
            <person name="Laso-Perez R."/>
            <person name="Leu A.O."/>
            <person name="Speth D.R."/>
            <person name="Yu H."/>
            <person name="Morgan-Lang C."/>
            <person name="Hatzenpichler R."/>
            <person name="Goudeau D."/>
            <person name="Malmstrom R."/>
            <person name="Brazelton W.J."/>
            <person name="Woyke T."/>
            <person name="Hallam S.J."/>
            <person name="Tyson G.W."/>
            <person name="Wegener G."/>
            <person name="Boetius A."/>
            <person name="Orphan V."/>
        </authorList>
    </citation>
    <scope>NUCLEOTIDE SEQUENCE</scope>
</reference>
<feature type="transmembrane region" description="Helical" evidence="1">
    <location>
        <begin position="519"/>
        <end position="539"/>
    </location>
</feature>
<dbReference type="InterPro" id="IPR050860">
    <property type="entry name" value="FeoB_GTPase"/>
</dbReference>
<gene>
    <name evidence="4" type="ORF">KECNCEJL_00015</name>
    <name evidence="3" type="ORF">PNAJEHEL_00004</name>
</gene>